<feature type="non-terminal residue" evidence="1">
    <location>
        <position position="1"/>
    </location>
</feature>
<reference evidence="1 2" key="1">
    <citation type="submission" date="2016-03" db="EMBL/GenBank/DDBJ databases">
        <title>EvidentialGene: Evidence-directed Construction of Genes on Genomes.</title>
        <authorList>
            <person name="Gilbert D.G."/>
            <person name="Choi J.-H."/>
            <person name="Mockaitis K."/>
            <person name="Colbourne J."/>
            <person name="Pfrender M."/>
        </authorList>
    </citation>
    <scope>NUCLEOTIDE SEQUENCE [LARGE SCALE GENOMIC DNA]</scope>
    <source>
        <strain evidence="1 2">Xinb3</strain>
        <tissue evidence="1">Complete organism</tissue>
    </source>
</reference>
<proteinExistence type="predicted"/>
<dbReference type="AlphaFoldDB" id="A0A162DC16"/>
<sequence length="266" mass="29426">QLPAGKPKIIARPYTSASYDIPPTDTLGSDGNNAFSNDNILRHISSKEDIMKELALLYVRKKLSLSAVGAIAKLIVALGHDIPIDPRTILQTTNTPIRNKSFHHFSLKNGLLQKLKKGMIGSGNLTIKCQINIDGTPVFKTNSVDLWPILCRVVNSLDSSPFVISIFAGKGKPPSLEEYLRPFLTEMIQLQSEGVEFESKCYSVEIISFVCDAPARQFLKVITGHGGYGGCERCSQTGVFDPVYHCMTFPELVDISLRTDDTFRYQ</sequence>
<comment type="caution">
    <text evidence="1">The sequence shown here is derived from an EMBL/GenBank/DDBJ whole genome shotgun (WGS) entry which is preliminary data.</text>
</comment>
<name>A0A162DC16_9CRUS</name>
<dbReference type="PANTHER" id="PTHR33053:SF9">
    <property type="entry name" value="AGAP000105-PA"/>
    <property type="match status" value="1"/>
</dbReference>
<protein>
    <submittedName>
        <fullName evidence="1">Uncharacterized protein</fullName>
    </submittedName>
</protein>
<evidence type="ECO:0000313" key="2">
    <source>
        <dbReference type="Proteomes" id="UP000076858"/>
    </source>
</evidence>
<dbReference type="PANTHER" id="PTHR33053">
    <property type="entry name" value="PROTEIN, PUTATIVE-RELATED"/>
    <property type="match status" value="1"/>
</dbReference>
<dbReference type="EMBL" id="LRGB01001995">
    <property type="protein sequence ID" value="KZS09744.1"/>
    <property type="molecule type" value="Genomic_DNA"/>
</dbReference>
<dbReference type="OrthoDB" id="6359149at2759"/>
<dbReference type="Proteomes" id="UP000076858">
    <property type="component" value="Unassembled WGS sequence"/>
</dbReference>
<organism evidence="1 2">
    <name type="scientific">Daphnia magna</name>
    <dbReference type="NCBI Taxonomy" id="35525"/>
    <lineage>
        <taxon>Eukaryota</taxon>
        <taxon>Metazoa</taxon>
        <taxon>Ecdysozoa</taxon>
        <taxon>Arthropoda</taxon>
        <taxon>Crustacea</taxon>
        <taxon>Branchiopoda</taxon>
        <taxon>Diplostraca</taxon>
        <taxon>Cladocera</taxon>
        <taxon>Anomopoda</taxon>
        <taxon>Daphniidae</taxon>
        <taxon>Daphnia</taxon>
    </lineage>
</organism>
<evidence type="ECO:0000313" key="1">
    <source>
        <dbReference type="EMBL" id="KZS09744.1"/>
    </source>
</evidence>
<feature type="non-terminal residue" evidence="1">
    <location>
        <position position="266"/>
    </location>
</feature>
<keyword evidence="2" id="KW-1185">Reference proteome</keyword>
<gene>
    <name evidence="1" type="ORF">APZ42_025961</name>
</gene>
<accession>A0A162DC16</accession>